<reference evidence="1 2" key="1">
    <citation type="submission" date="2020-07" db="EMBL/GenBank/DDBJ databases">
        <title>Sequencing the genomes of 1000 actinobacteria strains.</title>
        <authorList>
            <person name="Klenk H.-P."/>
        </authorList>
    </citation>
    <scope>NUCLEOTIDE SEQUENCE [LARGE SCALE GENOMIC DNA]</scope>
    <source>
        <strain evidence="1 2">DSM 104001</strain>
    </source>
</reference>
<evidence type="ECO:0000313" key="1">
    <source>
        <dbReference type="EMBL" id="NYJ06785.1"/>
    </source>
</evidence>
<dbReference type="Proteomes" id="UP000541969">
    <property type="component" value="Unassembled WGS sequence"/>
</dbReference>
<gene>
    <name evidence="1" type="ORF">GGQ55_003063</name>
</gene>
<organism evidence="1 2">
    <name type="scientific">Petropleomorpha daqingensis</name>
    <dbReference type="NCBI Taxonomy" id="2026353"/>
    <lineage>
        <taxon>Bacteria</taxon>
        <taxon>Bacillati</taxon>
        <taxon>Actinomycetota</taxon>
        <taxon>Actinomycetes</taxon>
        <taxon>Geodermatophilales</taxon>
        <taxon>Geodermatophilaceae</taxon>
        <taxon>Petropleomorpha</taxon>
    </lineage>
</organism>
<dbReference type="RefSeq" id="WP_179718156.1">
    <property type="nucleotide sequence ID" value="NZ_JACBZT010000001.1"/>
</dbReference>
<keyword evidence="2" id="KW-1185">Reference proteome</keyword>
<protein>
    <submittedName>
        <fullName evidence="1">Uncharacterized protein</fullName>
    </submittedName>
</protein>
<accession>A0A853CFN7</accession>
<proteinExistence type="predicted"/>
<dbReference type="AlphaFoldDB" id="A0A853CFN7"/>
<dbReference type="Gene3D" id="1.10.8.1060">
    <property type="entry name" value="Corynebacterium glutamicum thioredoxin-dependent arsenate reductase, N-terminal domain"/>
    <property type="match status" value="1"/>
</dbReference>
<dbReference type="EMBL" id="JACBZT010000001">
    <property type="protein sequence ID" value="NYJ06785.1"/>
    <property type="molecule type" value="Genomic_DNA"/>
</dbReference>
<comment type="caution">
    <text evidence="1">The sequence shown here is derived from an EMBL/GenBank/DDBJ whole genome shotgun (WGS) entry which is preliminary data.</text>
</comment>
<evidence type="ECO:0000313" key="2">
    <source>
        <dbReference type="Proteomes" id="UP000541969"/>
    </source>
</evidence>
<name>A0A853CFN7_9ACTN</name>
<dbReference type="NCBIfam" id="NF046112">
    <property type="entry name" value="MSMEG_6209_Nter"/>
    <property type="match status" value="1"/>
</dbReference>
<sequence length="73" mass="8070">MTSVLPPALDPSADVSVESAVARLAEEFSERLRPQLIVRVVRESRRDLGGSPIGAMPELVERLARYRLLEKVA</sequence>